<organism evidence="1 2">
    <name type="scientific">Bradyrhizobium ivorense</name>
    <dbReference type="NCBI Taxonomy" id="2511166"/>
    <lineage>
        <taxon>Bacteria</taxon>
        <taxon>Pseudomonadati</taxon>
        <taxon>Pseudomonadota</taxon>
        <taxon>Alphaproteobacteria</taxon>
        <taxon>Hyphomicrobiales</taxon>
        <taxon>Nitrobacteraceae</taxon>
        <taxon>Bradyrhizobium</taxon>
    </lineage>
</organism>
<accession>A0A508TQ19</accession>
<evidence type="ECO:0000313" key="2">
    <source>
        <dbReference type="Proteomes" id="UP000328092"/>
    </source>
</evidence>
<sequence>MFRPAFGILTIKGNFTLWKYLKDLHDFSTIERTIGFHQGRLTHGYRLVVLAAGERIDPDDIDLGGSTRTSGGTNILPTSPGSSIELLLTERGQDVQELKRKVCTFFAAASDNRPAKILPNLRHNEHMEYPDAEALAPGVRSGVPQFNLSNPKKFSVVREVGYQHRG</sequence>
<dbReference type="Proteomes" id="UP000328092">
    <property type="component" value="Unassembled WGS sequence"/>
</dbReference>
<reference evidence="1" key="1">
    <citation type="submission" date="2019-02" db="EMBL/GenBank/DDBJ databases">
        <authorList>
            <person name="Pothier F.J."/>
        </authorList>
    </citation>
    <scope>NUCLEOTIDE SEQUENCE</scope>
    <source>
        <strain evidence="1">CI-1B</strain>
    </source>
</reference>
<proteinExistence type="predicted"/>
<gene>
    <name evidence="1" type="ORF">CI1B_63570</name>
</gene>
<protein>
    <submittedName>
        <fullName evidence="1">Uncharacterized protein</fullName>
    </submittedName>
</protein>
<dbReference type="EMBL" id="CAADFC020000028">
    <property type="protein sequence ID" value="VIO76334.1"/>
    <property type="molecule type" value="Genomic_DNA"/>
</dbReference>
<dbReference type="AlphaFoldDB" id="A0A508TQ19"/>
<evidence type="ECO:0000313" key="1">
    <source>
        <dbReference type="EMBL" id="VIO76334.1"/>
    </source>
</evidence>
<keyword evidence="2" id="KW-1185">Reference proteome</keyword>
<comment type="caution">
    <text evidence="1">The sequence shown here is derived from an EMBL/GenBank/DDBJ whole genome shotgun (WGS) entry which is preliminary data.</text>
</comment>
<dbReference type="OrthoDB" id="7605551at2"/>
<name>A0A508TQ19_9BRAD</name>
<dbReference type="RefSeq" id="WP_139485547.1">
    <property type="nucleotide sequence ID" value="NZ_CAADFB020000037.1"/>
</dbReference>